<evidence type="ECO:0000256" key="2">
    <source>
        <dbReference type="ARBA" id="ARBA00022737"/>
    </source>
</evidence>
<dbReference type="PROSITE" id="PS50103">
    <property type="entry name" value="ZF_C3H1"/>
    <property type="match status" value="4"/>
</dbReference>
<dbReference type="GO" id="GO:0008270">
    <property type="term" value="F:zinc ion binding"/>
    <property type="evidence" value="ECO:0007669"/>
    <property type="project" value="UniProtKB-KW"/>
</dbReference>
<feature type="domain" description="C3H1-type" evidence="6">
    <location>
        <begin position="224"/>
        <end position="252"/>
    </location>
</feature>
<dbReference type="GO" id="GO:0005634">
    <property type="term" value="C:nucleus"/>
    <property type="evidence" value="ECO:0007669"/>
    <property type="project" value="TreeGrafter"/>
</dbReference>
<reference evidence="7" key="1">
    <citation type="submission" date="2021-02" db="EMBL/GenBank/DDBJ databases">
        <authorList>
            <person name="Nowell W R."/>
        </authorList>
    </citation>
    <scope>NUCLEOTIDE SEQUENCE</scope>
</reference>
<dbReference type="InterPro" id="IPR000571">
    <property type="entry name" value="Znf_CCCH"/>
</dbReference>
<dbReference type="Pfam" id="PF00642">
    <property type="entry name" value="zf-CCCH"/>
    <property type="match status" value="1"/>
</dbReference>
<evidence type="ECO:0000259" key="6">
    <source>
        <dbReference type="PROSITE" id="PS50103"/>
    </source>
</evidence>
<dbReference type="PANTHER" id="PTHR46156">
    <property type="entry name" value="CCCH ZINGC FINGER"/>
    <property type="match status" value="1"/>
</dbReference>
<organism evidence="7 8">
    <name type="scientific">Adineta steineri</name>
    <dbReference type="NCBI Taxonomy" id="433720"/>
    <lineage>
        <taxon>Eukaryota</taxon>
        <taxon>Metazoa</taxon>
        <taxon>Spiralia</taxon>
        <taxon>Gnathifera</taxon>
        <taxon>Rotifera</taxon>
        <taxon>Eurotatoria</taxon>
        <taxon>Bdelloidea</taxon>
        <taxon>Adinetida</taxon>
        <taxon>Adinetidae</taxon>
        <taxon>Adineta</taxon>
    </lineage>
</organism>
<dbReference type="FunFam" id="4.10.1000.10:FF:000022">
    <property type="entry name" value="Zinc finger CCCH domain-containing protein 7"/>
    <property type="match status" value="1"/>
</dbReference>
<evidence type="ECO:0000256" key="4">
    <source>
        <dbReference type="ARBA" id="ARBA00022833"/>
    </source>
</evidence>
<proteinExistence type="predicted"/>
<sequence>MAFSSYHQPYSHRTRFKLIHSTTTLVKISKSKTSVPISQFKFIQNGTKQQQQIISSPKPTLIRAKSIDKSSTVVAKSIGNKYKWIRTSLKKTDRNSFKLDRRKILAPGVTSSRVTKRKTRDSLSKCLVRIRGIKFHTNSNGKCLQRFASDSDNSKLLSSSSIPIKKLEHPVIARANKLLSSSSIPIKKLEHPVIARANVLIQRSINISNGRYRLRNSKRKSITLKKKKNCIYFNRFGKCHRGDKCPFIHDRTRIAVCTQFLNGRCKNSSCPYLHELIPGKVPTCSYFIKGACGQDNCPYAHSYVGHDAQICEDFVQGFCAKGIECSKQHVLLCPQFETTGQCTDGKHCHLTHRRKRNETKIVKIKPDSFKTNEEQSILPNEMPAYIPLNQGVQKTILNNSLHLNFFYYLDVEKKSTPQIELKLKPSFLS</sequence>
<feature type="zinc finger region" description="C3H1-type" evidence="5">
    <location>
        <begin position="224"/>
        <end position="252"/>
    </location>
</feature>
<feature type="domain" description="C3H1-type" evidence="6">
    <location>
        <begin position="278"/>
        <end position="304"/>
    </location>
</feature>
<dbReference type="Proteomes" id="UP000663891">
    <property type="component" value="Unassembled WGS sequence"/>
</dbReference>
<feature type="domain" description="C3H1-type" evidence="6">
    <location>
        <begin position="310"/>
        <end position="332"/>
    </location>
</feature>
<comment type="caution">
    <text evidence="7">The sequence shown here is derived from an EMBL/GenBank/DDBJ whole genome shotgun (WGS) entry which is preliminary data.</text>
</comment>
<dbReference type="OrthoDB" id="3247158at2759"/>
<feature type="zinc finger region" description="C3H1-type" evidence="5">
    <location>
        <begin position="310"/>
        <end position="332"/>
    </location>
</feature>
<feature type="domain" description="C3H1-type" evidence="6">
    <location>
        <begin position="256"/>
        <end position="277"/>
    </location>
</feature>
<dbReference type="SUPFAM" id="SSF90229">
    <property type="entry name" value="CCCH zinc finger"/>
    <property type="match status" value="1"/>
</dbReference>
<dbReference type="EMBL" id="CAJNON010000381">
    <property type="protein sequence ID" value="CAF1232072.1"/>
    <property type="molecule type" value="Genomic_DNA"/>
</dbReference>
<keyword evidence="1 5" id="KW-0479">Metal-binding</keyword>
<dbReference type="Gene3D" id="4.10.1000.10">
    <property type="entry name" value="Zinc finger, CCCH-type"/>
    <property type="match status" value="2"/>
</dbReference>
<keyword evidence="4 5" id="KW-0862">Zinc</keyword>
<feature type="zinc finger region" description="C3H1-type" evidence="5">
    <location>
        <begin position="278"/>
        <end position="304"/>
    </location>
</feature>
<evidence type="ECO:0000313" key="8">
    <source>
        <dbReference type="Proteomes" id="UP000663891"/>
    </source>
</evidence>
<feature type="zinc finger region" description="C3H1-type" evidence="5">
    <location>
        <begin position="256"/>
        <end position="277"/>
    </location>
</feature>
<gene>
    <name evidence="7" type="ORF">VCS650_LOCUS27308</name>
</gene>
<evidence type="ECO:0000313" key="7">
    <source>
        <dbReference type="EMBL" id="CAF1232072.1"/>
    </source>
</evidence>
<accession>A0A814YQ67</accession>
<evidence type="ECO:0000256" key="1">
    <source>
        <dbReference type="ARBA" id="ARBA00022723"/>
    </source>
</evidence>
<protein>
    <recommendedName>
        <fullName evidence="6">C3H1-type domain-containing protein</fullName>
    </recommendedName>
</protein>
<keyword evidence="3 5" id="KW-0863">Zinc-finger</keyword>
<keyword evidence="2" id="KW-0677">Repeat</keyword>
<dbReference type="AlphaFoldDB" id="A0A814YQ67"/>
<dbReference type="Pfam" id="PF14608">
    <property type="entry name" value="zf-CCCH_2"/>
    <property type="match status" value="2"/>
</dbReference>
<name>A0A814YQ67_9BILA</name>
<evidence type="ECO:0000256" key="3">
    <source>
        <dbReference type="ARBA" id="ARBA00022771"/>
    </source>
</evidence>
<dbReference type="InterPro" id="IPR036855">
    <property type="entry name" value="Znf_CCCH_sf"/>
</dbReference>
<dbReference type="SMART" id="SM00356">
    <property type="entry name" value="ZnF_C3H1"/>
    <property type="match status" value="5"/>
</dbReference>
<dbReference type="PANTHER" id="PTHR46156:SF1">
    <property type="entry name" value="ZINC FINGER CCCH DOMAIN-CONTAINING PROTEIN 3"/>
    <property type="match status" value="1"/>
</dbReference>
<evidence type="ECO:0000256" key="5">
    <source>
        <dbReference type="PROSITE-ProRule" id="PRU00723"/>
    </source>
</evidence>